<evidence type="ECO:0000313" key="3">
    <source>
        <dbReference type="Proteomes" id="UP000318349"/>
    </source>
</evidence>
<feature type="transmembrane region" description="Helical" evidence="1">
    <location>
        <begin position="164"/>
        <end position="183"/>
    </location>
</feature>
<feature type="transmembrane region" description="Helical" evidence="1">
    <location>
        <begin position="484"/>
        <end position="506"/>
    </location>
</feature>
<dbReference type="PANTHER" id="PTHR37422">
    <property type="entry name" value="TEICHURONIC ACID BIOSYNTHESIS PROTEIN TUAE"/>
    <property type="match status" value="1"/>
</dbReference>
<organism evidence="2 3">
    <name type="scientific">Denitromonas halophila</name>
    <dbReference type="NCBI Taxonomy" id="1629404"/>
    <lineage>
        <taxon>Bacteria</taxon>
        <taxon>Pseudomonadati</taxon>
        <taxon>Pseudomonadota</taxon>
        <taxon>Betaproteobacteria</taxon>
        <taxon>Rhodocyclales</taxon>
        <taxon>Zoogloeaceae</taxon>
        <taxon>Denitromonas</taxon>
    </lineage>
</organism>
<dbReference type="EMBL" id="VMNI01000008">
    <property type="protein sequence ID" value="TVO76420.1"/>
    <property type="molecule type" value="Genomic_DNA"/>
</dbReference>
<feature type="transmembrane region" description="Helical" evidence="1">
    <location>
        <begin position="723"/>
        <end position="748"/>
    </location>
</feature>
<feature type="transmembrane region" description="Helical" evidence="1">
    <location>
        <begin position="374"/>
        <end position="392"/>
    </location>
</feature>
<feature type="transmembrane region" description="Helical" evidence="1">
    <location>
        <begin position="123"/>
        <end position="144"/>
    </location>
</feature>
<comment type="caution">
    <text evidence="2">The sequence shown here is derived from an EMBL/GenBank/DDBJ whole genome shotgun (WGS) entry which is preliminary data.</text>
</comment>
<dbReference type="PANTHER" id="PTHR37422:SF13">
    <property type="entry name" value="LIPOPOLYSACCHARIDE BIOSYNTHESIS PROTEIN PA4999-RELATED"/>
    <property type="match status" value="1"/>
</dbReference>
<dbReference type="Proteomes" id="UP000318349">
    <property type="component" value="Unassembled WGS sequence"/>
</dbReference>
<feature type="transmembrane region" description="Helical" evidence="1">
    <location>
        <begin position="83"/>
        <end position="102"/>
    </location>
</feature>
<feature type="transmembrane region" description="Helical" evidence="1">
    <location>
        <begin position="453"/>
        <end position="472"/>
    </location>
</feature>
<keyword evidence="1" id="KW-1133">Transmembrane helix</keyword>
<feature type="transmembrane region" description="Helical" evidence="1">
    <location>
        <begin position="423"/>
        <end position="447"/>
    </location>
</feature>
<keyword evidence="1" id="KW-0472">Membrane</keyword>
<feature type="transmembrane region" description="Helical" evidence="1">
    <location>
        <begin position="49"/>
        <end position="71"/>
    </location>
</feature>
<feature type="transmembrane region" description="Helical" evidence="1">
    <location>
        <begin position="232"/>
        <end position="256"/>
    </location>
</feature>
<dbReference type="InterPro" id="IPR051533">
    <property type="entry name" value="WaaL-like"/>
</dbReference>
<feature type="transmembrane region" description="Helical" evidence="1">
    <location>
        <begin position="345"/>
        <end position="362"/>
    </location>
</feature>
<feature type="transmembrane region" description="Helical" evidence="1">
    <location>
        <begin position="20"/>
        <end position="37"/>
    </location>
</feature>
<dbReference type="AlphaFoldDB" id="A0A557RR30"/>
<feature type="transmembrane region" description="Helical" evidence="1">
    <location>
        <begin position="786"/>
        <end position="805"/>
    </location>
</feature>
<sequence length="815" mass="85677">MHAPMPSLQAHRTGPLARLWFAVSAVVALAALGLWAWHHPLDRVAATAIAALAVMACLARPSAWLIVLPALWPIIDLAPLTGWIHFTESDALVLAVVAGVGLREALAPPVPVRGAPAFRLSPIALLIAVLWLVSYGVSAWRTPIPLPPFDASLFAGYKTPLNGLRLLKAPILLLMLLPCLHAAGRARGAAAFDRLTLGMTLGLLTASLVAVWERDAFPGLTNFSADYRTTGLFWEMHVGGAALDAWLALSFPFALAGFLRSRDLTQRLLFLAVLAVGGYAILTTFSRGLYAAVGVSLVLLLLAGRASPTAAPGAPDGPRPLPGGAWLAAAVLIGAAMPAFAGGGYRGLAALIGFALAAYLFGDVARRLKPGQRLLALGAGVLLGAVTLLSPMLDKGPYLAFGVLCLSALAAAAISLRRPESTAPAFAGLALTSACAVSAAVVGRYWGEGAGEAGIVAAAGVGLLLLAVQLMLPRPLWHQAGDGLAHALLVLGVAGALATGTTSYYMGERFSTVSQDLEGRVAHWQEGAALLRSPADHWLGLGLGRYPDAYFWSGPLAANAGSWELPDEDGQRFSRLGAARYVLGFGELFRVSQRVAADTTGPFHYRMKLRAPARSSLHLEICRKHLLYTQTCAIAIVKANNPTWTEVQGTMEAGSLTAGAGQHYRPSVLSLATDGRAPVDVDDIEVIDNAGRSLVANGDFQAGVDRWFFSSDRHHLPWHAKSLFLHVWVEQGALGLVMLGLMLLAAAGRVGLGRARAHPFAAPVLAGLAGFVAVGVFDSLLDMPRMTLMLLLTAWLALCMNPAALKDAPGRPKHP</sequence>
<keyword evidence="1" id="KW-0812">Transmembrane</keyword>
<name>A0A557RR30_9RHOO</name>
<evidence type="ECO:0000256" key="1">
    <source>
        <dbReference type="SAM" id="Phobius"/>
    </source>
</evidence>
<feature type="transmembrane region" description="Helical" evidence="1">
    <location>
        <begin position="195"/>
        <end position="212"/>
    </location>
</feature>
<feature type="transmembrane region" description="Helical" evidence="1">
    <location>
        <begin position="760"/>
        <end position="780"/>
    </location>
</feature>
<evidence type="ECO:0008006" key="4">
    <source>
        <dbReference type="Google" id="ProtNLM"/>
    </source>
</evidence>
<accession>A0A557RR30</accession>
<feature type="transmembrane region" description="Helical" evidence="1">
    <location>
        <begin position="398"/>
        <end position="416"/>
    </location>
</feature>
<gene>
    <name evidence="2" type="ORF">FHP89_09965</name>
</gene>
<proteinExistence type="predicted"/>
<dbReference type="Gene3D" id="2.60.120.260">
    <property type="entry name" value="Galactose-binding domain-like"/>
    <property type="match status" value="1"/>
</dbReference>
<reference evidence="2 3" key="1">
    <citation type="submission" date="2019-07" db="EMBL/GenBank/DDBJ databases">
        <title>The pathways for chlorine oxyanion respiration interact through the shared metabolite chlorate.</title>
        <authorList>
            <person name="Barnum T.P."/>
            <person name="Cheng Y."/>
            <person name="Hill K.A."/>
            <person name="Lucas L.N."/>
            <person name="Carlson H.K."/>
            <person name="Coates J.D."/>
        </authorList>
    </citation>
    <scope>NUCLEOTIDE SEQUENCE [LARGE SCALE GENOMIC DNA]</scope>
    <source>
        <strain evidence="2 3">SFB-1</strain>
    </source>
</reference>
<evidence type="ECO:0000313" key="2">
    <source>
        <dbReference type="EMBL" id="TVO76420.1"/>
    </source>
</evidence>
<protein>
    <recommendedName>
        <fullName evidence="4">O-antigen ligase family protein</fullName>
    </recommendedName>
</protein>
<feature type="transmembrane region" description="Helical" evidence="1">
    <location>
        <begin position="268"/>
        <end position="285"/>
    </location>
</feature>